<evidence type="ECO:0000259" key="1">
    <source>
        <dbReference type="Pfam" id="PF19044"/>
    </source>
</evidence>
<dbReference type="PANTHER" id="PTHR38467">
    <property type="match status" value="1"/>
</dbReference>
<feature type="domain" description="TraG P-loop" evidence="1">
    <location>
        <begin position="385"/>
        <end position="791"/>
    </location>
</feature>
<dbReference type="STRING" id="332999.SAMN04488511_11458"/>
<sequence length="821" mass="93080">MVRQKEFRVPYLGIDIGAELDILYGLNGEFSVLIDITNPVLRFGGDPRAYDNFHEIFTNLARVIGEGHVLQKQDIIYRAEYEYKVAKEYLQDSYNRHFEGRPYVKLQTVLTITRQVKKGALFVHDKKSLAEFKVTVAKVIGMLDSSGMVPRAMREREINMFIMKIMAMQFGEESISLDNYNPTDTEVNIGTRSFRCVPLINIDQVDLPAMLPTFGKLSDKESLKGFPTDILSFLFKVPNCSNILYNQVFEIPSQTTTVRQMELKRKRHSGIPDPANNLCVEDISLLLDEVARDGRLIINAHFNIIVCAEKTLLNRAYNYIESALFRAGIIPSRNAYNQLELFRTALPGNAAELRKYDWFLTTAEAAICLFLKESLPRDEKSGFLVRFTDRSGIPIAIDLADLPMSSGRITNRNKFVLGPSGTGKSFFMNSLMEQYLLYNMDTVVIDTGHSYSGLCHYAGGRYITYSDDSPITMNPFAISEEEYNIEKKEFILVLILVCLKGPEGDASQLERDVISEVITSYYAKWFSMGESSGIKKLNFDSFYAYAIEKIPLIMKENTVPFDFEAFRFILRKFCSGGEFGTILNEDADKSLLKERLIVFEIDSIKENALLFAIVTLNIMDIFIQKMRYRNFQRKSLVIEEAWKAISSPLMVGFLVYVDKTVRKFWGELILVTQDLADVVGNAIVKDTIVSSSDTVILLDQAKFRDNYDEIAAMLSISKSERNKIFSVNQLDNREGRSPFKEVYIRRGDIGEVYGVEASLPQYLTYTTEKPEKLAVENYLARFGSYPDALEAFIGDFKGSGLSLGDFVKRVNSGASGLLTNA</sequence>
<evidence type="ECO:0000313" key="2">
    <source>
        <dbReference type="EMBL" id="SFA54987.1"/>
    </source>
</evidence>
<dbReference type="Pfam" id="PF19044">
    <property type="entry name" value="P-loop_TraG"/>
    <property type="match status" value="1"/>
</dbReference>
<dbReference type="Proteomes" id="UP000198836">
    <property type="component" value="Unassembled WGS sequence"/>
</dbReference>
<dbReference type="SUPFAM" id="SSF52540">
    <property type="entry name" value="P-loop containing nucleoside triphosphate hydrolases"/>
    <property type="match status" value="1"/>
</dbReference>
<dbReference type="NCBIfam" id="TIGR03783">
    <property type="entry name" value="Bac_Flav_CT_G"/>
    <property type="match status" value="1"/>
</dbReference>
<dbReference type="Gene3D" id="3.40.50.300">
    <property type="entry name" value="P-loop containing nucleotide triphosphate hydrolases"/>
    <property type="match status" value="2"/>
</dbReference>
<gene>
    <name evidence="2" type="ORF">SAMN04488511_11458</name>
</gene>
<proteinExistence type="predicted"/>
<dbReference type="AlphaFoldDB" id="A0A1I0TTE8"/>
<dbReference type="InterPro" id="IPR053155">
    <property type="entry name" value="F-pilin_assembly_TraC"/>
</dbReference>
<reference evidence="3" key="1">
    <citation type="submission" date="2016-10" db="EMBL/GenBank/DDBJ databases">
        <authorList>
            <person name="Varghese N."/>
            <person name="Submissions S."/>
        </authorList>
    </citation>
    <scope>NUCLEOTIDE SEQUENCE [LARGE SCALE GENOMIC DNA]</scope>
    <source>
        <strain evidence="3">DSM 18130</strain>
    </source>
</reference>
<evidence type="ECO:0000313" key="3">
    <source>
        <dbReference type="Proteomes" id="UP000198836"/>
    </source>
</evidence>
<dbReference type="RefSeq" id="WP_090985779.1">
    <property type="nucleotide sequence ID" value="NZ_FOJM01000014.1"/>
</dbReference>
<dbReference type="InterPro" id="IPR043964">
    <property type="entry name" value="P-loop_TraG"/>
</dbReference>
<dbReference type="PANTHER" id="PTHR38467:SF1">
    <property type="entry name" value="CONJUGATIVE TRANSFER: ASSEMBLY"/>
    <property type="match status" value="1"/>
</dbReference>
<accession>A0A1I0TTE8</accession>
<dbReference type="OrthoDB" id="596266at2"/>
<dbReference type="InterPro" id="IPR027417">
    <property type="entry name" value="P-loop_NTPase"/>
</dbReference>
<organism evidence="2 3">
    <name type="scientific">Pedobacter suwonensis</name>
    <dbReference type="NCBI Taxonomy" id="332999"/>
    <lineage>
        <taxon>Bacteria</taxon>
        <taxon>Pseudomonadati</taxon>
        <taxon>Bacteroidota</taxon>
        <taxon>Sphingobacteriia</taxon>
        <taxon>Sphingobacteriales</taxon>
        <taxon>Sphingobacteriaceae</taxon>
        <taxon>Pedobacter</taxon>
    </lineage>
</organism>
<keyword evidence="3" id="KW-1185">Reference proteome</keyword>
<protein>
    <submittedName>
        <fullName evidence="2">Bacteroides conjugation system ATPase, TraG family</fullName>
    </submittedName>
</protein>
<dbReference type="InterPro" id="IPR022509">
    <property type="entry name" value="Conjugation_ATPase_TraG"/>
</dbReference>
<name>A0A1I0TTE8_9SPHI</name>
<dbReference type="EMBL" id="FOJM01000014">
    <property type="protein sequence ID" value="SFA54987.1"/>
    <property type="molecule type" value="Genomic_DNA"/>
</dbReference>